<reference evidence="1 2" key="1">
    <citation type="submission" date="2019-04" db="EMBL/GenBank/DDBJ databases">
        <title>Flavobacterium sp. strain DS2-A Genome sequencing and assembly.</title>
        <authorList>
            <person name="Kim I."/>
        </authorList>
    </citation>
    <scope>NUCLEOTIDE SEQUENCE [LARGE SCALE GENOMIC DNA]</scope>
    <source>
        <strain evidence="1 2">DS2-A</strain>
    </source>
</reference>
<dbReference type="EMBL" id="SRLH01000003">
    <property type="protein sequence ID" value="TGD58630.1"/>
    <property type="molecule type" value="Genomic_DNA"/>
</dbReference>
<dbReference type="InterPro" id="IPR013783">
    <property type="entry name" value="Ig-like_fold"/>
</dbReference>
<organism evidence="1 2">
    <name type="scientific">Flavobacterium humi</name>
    <dbReference type="NCBI Taxonomy" id="2562683"/>
    <lineage>
        <taxon>Bacteria</taxon>
        <taxon>Pseudomonadati</taxon>
        <taxon>Bacteroidota</taxon>
        <taxon>Flavobacteriia</taxon>
        <taxon>Flavobacteriales</taxon>
        <taxon>Flavobacteriaceae</taxon>
        <taxon>Flavobacterium</taxon>
    </lineage>
</organism>
<dbReference type="Gene3D" id="2.60.40.10">
    <property type="entry name" value="Immunoglobulins"/>
    <property type="match status" value="1"/>
</dbReference>
<evidence type="ECO:0000313" key="2">
    <source>
        <dbReference type="Proteomes" id="UP000297407"/>
    </source>
</evidence>
<dbReference type="AlphaFoldDB" id="A0A4Z0L8K0"/>
<dbReference type="Pfam" id="PF13585">
    <property type="entry name" value="CHU_C"/>
    <property type="match status" value="1"/>
</dbReference>
<dbReference type="OrthoDB" id="678019at2"/>
<name>A0A4Z0L8K0_9FLAO</name>
<keyword evidence="2" id="KW-1185">Reference proteome</keyword>
<evidence type="ECO:0000313" key="1">
    <source>
        <dbReference type="EMBL" id="TGD58630.1"/>
    </source>
</evidence>
<accession>A0A4Z0L8K0</accession>
<dbReference type="RefSeq" id="WP_135525890.1">
    <property type="nucleotide sequence ID" value="NZ_SRLH01000003.1"/>
</dbReference>
<dbReference type="Proteomes" id="UP000297407">
    <property type="component" value="Unassembled WGS sequence"/>
</dbReference>
<protein>
    <submittedName>
        <fullName evidence="1">Gliding motility-associated C-terminal domain-containing protein</fullName>
    </submittedName>
</protein>
<comment type="caution">
    <text evidence="1">The sequence shown here is derived from an EMBL/GenBank/DDBJ whole genome shotgun (WGS) entry which is preliminary data.</text>
</comment>
<sequence>MEIKIKTVLNKYILSLALVVFFCQTKTFSQIGTPTYAFTQICASPSFNSYTVNFTFSGANTFVLEMSDANGSFLSLTPITILSSQLATSPGNFVFKVPTTTAGAGYKLRVRGTSPAITGSSSAAFAAYFQAFNQSFYINNKISTASICSGGSYTLSIDSPTPSDPSPISFPSLKYKWYKGTTAIPGEIGTSINITTSGIYHVEIDYGSCTTASSITKSQDVTVNIVTAGSSFTITSSGGTTICPSTPTTLSTAPGYSYQWFKDNAIVPGATSNTYTTGLAGIYYVMVGQGSCSSTSNTITLTATSFNASIDVLELPQENMMQVGETKTVTVTTNASNPSYQWYSGATAITGETNSSFSTSTAGTYKVAVTQTTGCVLTKELFFKFKEGVNAVNIPNVISPNDDGINDLWIIPQEYISANTEVLLINSLGEIALKTKNYQNNWPESALEFKSVNPVYYYIITKEGGEVKKGSITIVK</sequence>
<proteinExistence type="predicted"/>
<gene>
    <name evidence="1" type="ORF">E4635_06870</name>
</gene>